<keyword evidence="4 8" id="KW-0808">Transferase</keyword>
<comment type="catalytic activity">
    <reaction evidence="6">
        <text>a 2'-deoxyadenosine in DNA + S-adenosyl-L-methionine = an N(6)-methyl-2'-deoxyadenosine in DNA + S-adenosyl-L-homocysteine + H(+)</text>
        <dbReference type="Rhea" id="RHEA:15197"/>
        <dbReference type="Rhea" id="RHEA-COMP:12418"/>
        <dbReference type="Rhea" id="RHEA-COMP:12419"/>
        <dbReference type="ChEBI" id="CHEBI:15378"/>
        <dbReference type="ChEBI" id="CHEBI:57856"/>
        <dbReference type="ChEBI" id="CHEBI:59789"/>
        <dbReference type="ChEBI" id="CHEBI:90615"/>
        <dbReference type="ChEBI" id="CHEBI:90616"/>
        <dbReference type="EC" id="2.1.1.72"/>
    </reaction>
</comment>
<dbReference type="InterPro" id="IPR002941">
    <property type="entry name" value="DNA_methylase_N4/N6"/>
</dbReference>
<dbReference type="GO" id="GO:0008170">
    <property type="term" value="F:N-methyltransferase activity"/>
    <property type="evidence" value="ECO:0007669"/>
    <property type="project" value="InterPro"/>
</dbReference>
<dbReference type="InterPro" id="IPR002295">
    <property type="entry name" value="N4/N6-MTase_EcoPI_Mod-like"/>
</dbReference>
<dbReference type="Proteomes" id="UP000190395">
    <property type="component" value="Unassembled WGS sequence"/>
</dbReference>
<dbReference type="Gene3D" id="3.40.50.150">
    <property type="entry name" value="Vaccinia Virus protein VP39"/>
    <property type="match status" value="1"/>
</dbReference>
<dbReference type="PRINTS" id="PR00506">
    <property type="entry name" value="D21N6MTFRASE"/>
</dbReference>
<keyword evidence="5" id="KW-0949">S-adenosyl-L-methionine</keyword>
<dbReference type="GO" id="GO:0003677">
    <property type="term" value="F:DNA binding"/>
    <property type="evidence" value="ECO:0007669"/>
    <property type="project" value="InterPro"/>
</dbReference>
<dbReference type="RefSeq" id="WP_200806565.1">
    <property type="nucleotide sequence ID" value="NZ_FUXC01000009.1"/>
</dbReference>
<dbReference type="GO" id="GO:0009007">
    <property type="term" value="F:site-specific DNA-methyltransferase (adenine-specific) activity"/>
    <property type="evidence" value="ECO:0007669"/>
    <property type="project" value="UniProtKB-EC"/>
</dbReference>
<evidence type="ECO:0000256" key="5">
    <source>
        <dbReference type="ARBA" id="ARBA00022691"/>
    </source>
</evidence>
<proteinExistence type="inferred from homology"/>
<dbReference type="PROSITE" id="PS00092">
    <property type="entry name" value="N6_MTASE"/>
    <property type="match status" value="1"/>
</dbReference>
<evidence type="ECO:0000256" key="6">
    <source>
        <dbReference type="ARBA" id="ARBA00047942"/>
    </source>
</evidence>
<dbReference type="GO" id="GO:0005737">
    <property type="term" value="C:cytoplasm"/>
    <property type="evidence" value="ECO:0007669"/>
    <property type="project" value="TreeGrafter"/>
</dbReference>
<dbReference type="PANTHER" id="PTHR13370">
    <property type="entry name" value="RNA METHYLASE-RELATED"/>
    <property type="match status" value="1"/>
</dbReference>
<organism evidence="8 9">
    <name type="scientific">Treponema berlinense</name>
    <dbReference type="NCBI Taxonomy" id="225004"/>
    <lineage>
        <taxon>Bacteria</taxon>
        <taxon>Pseudomonadati</taxon>
        <taxon>Spirochaetota</taxon>
        <taxon>Spirochaetia</taxon>
        <taxon>Spirochaetales</taxon>
        <taxon>Treponemataceae</taxon>
        <taxon>Treponema</taxon>
    </lineage>
</organism>
<dbReference type="InterPro" id="IPR029063">
    <property type="entry name" value="SAM-dependent_MTases_sf"/>
</dbReference>
<comment type="similarity">
    <text evidence="1">Belongs to the N(4)/N(6)-methyltransferase family.</text>
</comment>
<evidence type="ECO:0000313" key="8">
    <source>
        <dbReference type="EMBL" id="SJZ91964.1"/>
    </source>
</evidence>
<reference evidence="8 9" key="1">
    <citation type="submission" date="2017-02" db="EMBL/GenBank/DDBJ databases">
        <authorList>
            <person name="Peterson S.W."/>
        </authorList>
    </citation>
    <scope>NUCLEOTIDE SEQUENCE [LARGE SCALE GENOMIC DNA]</scope>
    <source>
        <strain evidence="8 9">ATCC BAA-909</strain>
    </source>
</reference>
<evidence type="ECO:0000313" key="9">
    <source>
        <dbReference type="Proteomes" id="UP000190395"/>
    </source>
</evidence>
<evidence type="ECO:0000256" key="2">
    <source>
        <dbReference type="ARBA" id="ARBA00011900"/>
    </source>
</evidence>
<keyword evidence="9" id="KW-1185">Reference proteome</keyword>
<protein>
    <recommendedName>
        <fullName evidence="2">site-specific DNA-methyltransferase (adenine-specific)</fullName>
        <ecNumber evidence="2">2.1.1.72</ecNumber>
    </recommendedName>
</protein>
<evidence type="ECO:0000256" key="1">
    <source>
        <dbReference type="ARBA" id="ARBA00006594"/>
    </source>
</evidence>
<feature type="domain" description="DNA methylase N-4/N-6" evidence="7">
    <location>
        <begin position="56"/>
        <end position="349"/>
    </location>
</feature>
<evidence type="ECO:0000259" key="7">
    <source>
        <dbReference type="Pfam" id="PF01555"/>
    </source>
</evidence>
<dbReference type="EMBL" id="FUXC01000009">
    <property type="protein sequence ID" value="SJZ91964.1"/>
    <property type="molecule type" value="Genomic_DNA"/>
</dbReference>
<dbReference type="Pfam" id="PF01555">
    <property type="entry name" value="N6_N4_Mtase"/>
    <property type="match status" value="1"/>
</dbReference>
<gene>
    <name evidence="8" type="ORF">SAMN02745152_01636</name>
</gene>
<dbReference type="GeneID" id="303367868"/>
<evidence type="ECO:0000256" key="4">
    <source>
        <dbReference type="ARBA" id="ARBA00022679"/>
    </source>
</evidence>
<sequence>MELTYNGKKTKKEILETLPQSELSKPIAEKENILINGDNLEALRILVHNSNLKGKIDLIYIDPPFATNGTFTISEERTSTISSSKKDEIAYTDNLLGEEFLEFLQERLILARELLSDRGSIYLHIDYKIGHYVKIIMDEIFGAENFRNDITRIKCNPKNFSRKAYGNIKDLILFYSKTSNPIWNEPFVPFSDEDKARLYKKIDEHGRFYTTVPLHAPGETKDGVTGGTFRGMLPPKGRHWRTSPAELEKLDEQGLIEWSKNGVPRRKIFANEQKGKKLQDIWDFKDYQYPVYPTEKNLDLLKLIVQTSSNPESLVMDFFCGSGTTLIAAQELGRNWIGIDKSEKAIEVVRKKLNEENAALFKTDFEFVTILEKQEQNSHNENILVMQKTPKVLVTA</sequence>
<dbReference type="GO" id="GO:0032259">
    <property type="term" value="P:methylation"/>
    <property type="evidence" value="ECO:0007669"/>
    <property type="project" value="UniProtKB-KW"/>
</dbReference>
<dbReference type="PANTHER" id="PTHR13370:SF3">
    <property type="entry name" value="TRNA (GUANINE(10)-N2)-METHYLTRANSFERASE HOMOLOG"/>
    <property type="match status" value="1"/>
</dbReference>
<dbReference type="CDD" id="cd02440">
    <property type="entry name" value="AdoMet_MTases"/>
    <property type="match status" value="1"/>
</dbReference>
<dbReference type="InterPro" id="IPR002052">
    <property type="entry name" value="DNA_methylase_N6_adenine_CS"/>
</dbReference>
<dbReference type="AlphaFoldDB" id="A0A1T4PK59"/>
<name>A0A1T4PK59_9SPIR</name>
<dbReference type="SUPFAM" id="SSF53335">
    <property type="entry name" value="S-adenosyl-L-methionine-dependent methyltransferases"/>
    <property type="match status" value="1"/>
</dbReference>
<keyword evidence="3 8" id="KW-0489">Methyltransferase</keyword>
<accession>A0A1T4PK59</accession>
<dbReference type="STRING" id="225004.SAMN02745152_01636"/>
<evidence type="ECO:0000256" key="3">
    <source>
        <dbReference type="ARBA" id="ARBA00022603"/>
    </source>
</evidence>
<dbReference type="EC" id="2.1.1.72" evidence="2"/>